<evidence type="ECO:0000256" key="3">
    <source>
        <dbReference type="ARBA" id="ARBA00022679"/>
    </source>
</evidence>
<protein>
    <submittedName>
        <fullName evidence="7">Nicotinamide N-methyltransferase</fullName>
    </submittedName>
</protein>
<dbReference type="AlphaFoldDB" id="A0A8J0U8M8"/>
<feature type="binding site" evidence="5">
    <location>
        <begin position="140"/>
        <end position="141"/>
    </location>
    <ligand>
        <name>S-adenosyl-L-methionine</name>
        <dbReference type="ChEBI" id="CHEBI:59789"/>
    </ligand>
</feature>
<gene>
    <name evidence="7 8" type="primary">XB5789557.S</name>
</gene>
<evidence type="ECO:0000313" key="8">
    <source>
        <dbReference type="Xenbase" id="XB-GENE-17339480"/>
    </source>
</evidence>
<evidence type="ECO:0000313" key="6">
    <source>
        <dbReference type="Proteomes" id="UP000186698"/>
    </source>
</evidence>
<organism evidence="6 7">
    <name type="scientific">Xenopus laevis</name>
    <name type="common">African clawed frog</name>
    <dbReference type="NCBI Taxonomy" id="8355"/>
    <lineage>
        <taxon>Eukaryota</taxon>
        <taxon>Metazoa</taxon>
        <taxon>Chordata</taxon>
        <taxon>Craniata</taxon>
        <taxon>Vertebrata</taxon>
        <taxon>Euteleostomi</taxon>
        <taxon>Amphibia</taxon>
        <taxon>Batrachia</taxon>
        <taxon>Anura</taxon>
        <taxon>Pipoidea</taxon>
        <taxon>Pipidae</taxon>
        <taxon>Xenopodinae</taxon>
        <taxon>Xenopus</taxon>
        <taxon>Xenopus</taxon>
    </lineage>
</organism>
<dbReference type="InterPro" id="IPR053384">
    <property type="entry name" value="SAM-dep_methyltransferase"/>
</dbReference>
<dbReference type="PIRSF" id="PIRSF000384">
    <property type="entry name" value="PNMTase"/>
    <property type="match status" value="1"/>
</dbReference>
<evidence type="ECO:0000256" key="2">
    <source>
        <dbReference type="ARBA" id="ARBA00022603"/>
    </source>
</evidence>
<dbReference type="PROSITE" id="PS51681">
    <property type="entry name" value="SAM_MT_NNMT_PNMT_TEMT"/>
    <property type="match status" value="1"/>
</dbReference>
<comment type="similarity">
    <text evidence="1">Belongs to the class I-like SAM-binding methyltransferase superfamily. NNMT/PNMT/TEMT family.</text>
</comment>
<sequence>MSDFTNASEYEKQFDPRLYLETYFHLGSGSLADDFLRFTLGNFHKTFTEGEVKGTTLIDIGTAPSIYQLLSACEYFQDITVTWYTNRELQELQKWLNKDPGAFDWSSTVKHVWELEGKRGMLEEKEEKLRGMIRQVLLCDVSKKNPLEPVTLPKADCLISTVCLEAACRNYDSYRTALKNLSTLLKPGGHLLLAGDLGANYYEVGSNKVFSLPVNETFLRKAVNESGYVINKLVSFGKPEDAGYDTSDYEGFYFIHAQKC</sequence>
<dbReference type="KEGG" id="xla:108704938"/>
<keyword evidence="2" id="KW-0489">Methyltransferase</keyword>
<proteinExistence type="inferred from homology"/>
<dbReference type="OrthoDB" id="10050085at2759"/>
<dbReference type="GeneID" id="108704938"/>
<accession>A0A8J0U8M8</accession>
<evidence type="ECO:0000256" key="1">
    <source>
        <dbReference type="ARBA" id="ARBA00007996"/>
    </source>
</evidence>
<dbReference type="SUPFAM" id="SSF53335">
    <property type="entry name" value="S-adenosyl-L-methionine-dependent methyltransferases"/>
    <property type="match status" value="1"/>
</dbReference>
<evidence type="ECO:0000256" key="4">
    <source>
        <dbReference type="ARBA" id="ARBA00022691"/>
    </source>
</evidence>
<dbReference type="GO" id="GO:0008757">
    <property type="term" value="F:S-adenosylmethionine-dependent methyltransferase activity"/>
    <property type="evidence" value="ECO:0007669"/>
    <property type="project" value="UniProtKB-ARBA"/>
</dbReference>
<dbReference type="AGR" id="Xenbase:XB-GENE-17339480"/>
<dbReference type="Xenbase" id="XB-GENE-17339480">
    <property type="gene designation" value="XB5789557.S"/>
</dbReference>
<reference evidence="7" key="1">
    <citation type="submission" date="2025-08" db="UniProtKB">
        <authorList>
            <consortium name="RefSeq"/>
        </authorList>
    </citation>
    <scope>IDENTIFICATION</scope>
    <source>
        <strain evidence="7">J_2021</strain>
        <tissue evidence="7">Erythrocytes</tissue>
    </source>
</reference>
<dbReference type="Pfam" id="PF01234">
    <property type="entry name" value="NNMT_PNMT_TEMT"/>
    <property type="match status" value="1"/>
</dbReference>
<keyword evidence="6" id="KW-1185">Reference proteome</keyword>
<dbReference type="Gene3D" id="3.40.50.150">
    <property type="entry name" value="Vaccinia Virus protein VP39"/>
    <property type="match status" value="1"/>
</dbReference>
<dbReference type="FunFam" id="3.40.50.150:FF:000065">
    <property type="entry name" value="Phenylethanolamine N-methyltransferase"/>
    <property type="match status" value="1"/>
</dbReference>
<evidence type="ECO:0000256" key="5">
    <source>
        <dbReference type="PIRSR" id="PIRSR000384-1"/>
    </source>
</evidence>
<dbReference type="GO" id="GO:0008170">
    <property type="term" value="F:N-methyltransferase activity"/>
    <property type="evidence" value="ECO:0000318"/>
    <property type="project" value="GO_Central"/>
</dbReference>
<dbReference type="InterPro" id="IPR029063">
    <property type="entry name" value="SAM-dependent_MTases_sf"/>
</dbReference>
<feature type="binding site" evidence="5">
    <location>
        <position position="67"/>
    </location>
    <ligand>
        <name>S-adenosyl-L-methionine</name>
        <dbReference type="ChEBI" id="CHEBI:59789"/>
    </ligand>
</feature>
<dbReference type="RefSeq" id="XP_018097161.1">
    <property type="nucleotide sequence ID" value="XM_018241672.2"/>
</dbReference>
<keyword evidence="4 5" id="KW-0949">S-adenosyl-L-methionine</keyword>
<dbReference type="GO" id="GO:0005829">
    <property type="term" value="C:cytosol"/>
    <property type="evidence" value="ECO:0000318"/>
    <property type="project" value="GO_Central"/>
</dbReference>
<dbReference type="NCBIfam" id="NF041360">
    <property type="entry name" value="GntF_guanitoxin"/>
    <property type="match status" value="1"/>
</dbReference>
<name>A0A8J0U8M8_XENLA</name>
<dbReference type="GO" id="GO:0032259">
    <property type="term" value="P:methylation"/>
    <property type="evidence" value="ECO:0007669"/>
    <property type="project" value="UniProtKB-KW"/>
</dbReference>
<dbReference type="PANTHER" id="PTHR10867:SF32">
    <property type="entry name" value="NICOTINAMIDE N-METHYLTRANSFERASE"/>
    <property type="match status" value="1"/>
</dbReference>
<dbReference type="PANTHER" id="PTHR10867">
    <property type="entry name" value="NNMT/PNMT/TEMT FAMILY MEMBER"/>
    <property type="match status" value="1"/>
</dbReference>
<feature type="binding site" evidence="5">
    <location>
        <position position="19"/>
    </location>
    <ligand>
        <name>S-adenosyl-L-methionine</name>
        <dbReference type="ChEBI" id="CHEBI:59789"/>
    </ligand>
</feature>
<evidence type="ECO:0000313" key="7">
    <source>
        <dbReference type="RefSeq" id="XP_018097161.1"/>
    </source>
</evidence>
<keyword evidence="3" id="KW-0808">Transferase</keyword>
<dbReference type="Proteomes" id="UP000186698">
    <property type="component" value="Chromosome 7S"/>
</dbReference>
<dbReference type="InterPro" id="IPR000940">
    <property type="entry name" value="NNMT_TEMT_trans"/>
</dbReference>
<dbReference type="CTD" id="108704938"/>